<feature type="signal peptide" evidence="8">
    <location>
        <begin position="1"/>
        <end position="18"/>
    </location>
</feature>
<organism evidence="9 10">
    <name type="scientific">Pseudochryseolinea flava</name>
    <dbReference type="NCBI Taxonomy" id="2059302"/>
    <lineage>
        <taxon>Bacteria</taxon>
        <taxon>Pseudomonadati</taxon>
        <taxon>Bacteroidota</taxon>
        <taxon>Cytophagia</taxon>
        <taxon>Cytophagales</taxon>
        <taxon>Fulvivirgaceae</taxon>
        <taxon>Pseudochryseolinea</taxon>
    </lineage>
</organism>
<comment type="subcellular location">
    <subcellularLocation>
        <location evidence="1">Cell outer membrane</location>
        <topology evidence="1">Multi-pass membrane protein</topology>
    </subcellularLocation>
</comment>
<dbReference type="PANTHER" id="PTHR30069:SF29">
    <property type="entry name" value="HEMOGLOBIN AND HEMOGLOBIN-HAPTOGLOBIN-BINDING PROTEIN 1-RELATED"/>
    <property type="match status" value="1"/>
</dbReference>
<dbReference type="GO" id="GO:0044718">
    <property type="term" value="P:siderophore transmembrane transport"/>
    <property type="evidence" value="ECO:0007669"/>
    <property type="project" value="TreeGrafter"/>
</dbReference>
<dbReference type="Pfam" id="PF13715">
    <property type="entry name" value="CarbopepD_reg_2"/>
    <property type="match status" value="1"/>
</dbReference>
<dbReference type="Gene3D" id="2.40.170.20">
    <property type="entry name" value="TonB-dependent receptor, beta-barrel domain"/>
    <property type="match status" value="1"/>
</dbReference>
<keyword evidence="5 8" id="KW-0732">Signal</keyword>
<dbReference type="Gene3D" id="2.60.40.1120">
    <property type="entry name" value="Carboxypeptidase-like, regulatory domain"/>
    <property type="match status" value="1"/>
</dbReference>
<evidence type="ECO:0000256" key="1">
    <source>
        <dbReference type="ARBA" id="ARBA00004571"/>
    </source>
</evidence>
<keyword evidence="10" id="KW-1185">Reference proteome</keyword>
<dbReference type="EMBL" id="QMFY01000022">
    <property type="protein sequence ID" value="RAV98089.1"/>
    <property type="molecule type" value="Genomic_DNA"/>
</dbReference>
<gene>
    <name evidence="9" type="ORF">DQQ10_25485</name>
</gene>
<evidence type="ECO:0000256" key="2">
    <source>
        <dbReference type="ARBA" id="ARBA00022448"/>
    </source>
</evidence>
<evidence type="ECO:0000256" key="4">
    <source>
        <dbReference type="ARBA" id="ARBA00022692"/>
    </source>
</evidence>
<dbReference type="GO" id="GO:0015344">
    <property type="term" value="F:siderophore uptake transmembrane transporter activity"/>
    <property type="evidence" value="ECO:0007669"/>
    <property type="project" value="TreeGrafter"/>
</dbReference>
<evidence type="ECO:0000256" key="8">
    <source>
        <dbReference type="SAM" id="SignalP"/>
    </source>
</evidence>
<evidence type="ECO:0000256" key="6">
    <source>
        <dbReference type="ARBA" id="ARBA00023136"/>
    </source>
</evidence>
<sequence>MKALSTFLFVLIGFQVLAQTKITGQVRDQKGDVVPLANVILQDTYDGTSADVEGKFEFTTTETGKQILVVKFMGYKDFVKEIDVMGKTIYVDAELEEAINELSAVTISAGAFMASDEKRRTVFRAIDIATTAGATADIAGALNTLPGTQKVGESGRLFVRGGDGNETRTFIDGMVVLDAYSPAGPNTPSRGRFLPFMFKGTSFSTGGYSAEFGQALSSALALDSKDNAELTRTDIGILSVGGDIAHTQAWKGGSAAGKIQYTNIRPYFNLVEQDVDWKKMPSSLETSAAFRQHLGKSGMIKFYGNFNQTDYALYNHPIDNPQARNLYDLTNKYRYMNGFFKNVLNENWSVRGGVSYTYQQNNALAAADNIIETQKGLHAKTVLEGALSEKIELKSGVEMITRTYDQDFFLAEGADYTRGFEETVTAVFTEADVYTSNSFVTRAGARLEYNALSKDIAVDPRLSLAYKTGDNSQVSLAYGKFRQSPNDLWLRLNKELNAEKADHYILNFQHIADDRTFRAEAYYKKYNDLVKFAGDDASDLNNNGNGFAKGFELFWRDNKTVKNVDYWFSYSFLDTERNYLQFPKASVPNFASRHNFSVVYKHFIKDLKSQAGLTYSYASGRAYNNPNQVKFNDGKTPHYSDLSFNWSYLPRPYVIIHFSCTNLLGRDNIFGYEYASTPDAEGVYNGRSIRLSAPRFLFLGIFITLSKEKSINQLPSL</sequence>
<keyword evidence="7" id="KW-0998">Cell outer membrane</keyword>
<dbReference type="InterPro" id="IPR039426">
    <property type="entry name" value="TonB-dep_rcpt-like"/>
</dbReference>
<dbReference type="SUPFAM" id="SSF49464">
    <property type="entry name" value="Carboxypeptidase regulatory domain-like"/>
    <property type="match status" value="1"/>
</dbReference>
<evidence type="ECO:0000313" key="10">
    <source>
        <dbReference type="Proteomes" id="UP000251889"/>
    </source>
</evidence>
<evidence type="ECO:0000256" key="7">
    <source>
        <dbReference type="ARBA" id="ARBA00023237"/>
    </source>
</evidence>
<dbReference type="InterPro" id="IPR036942">
    <property type="entry name" value="Beta-barrel_TonB_sf"/>
</dbReference>
<dbReference type="SUPFAM" id="SSF56935">
    <property type="entry name" value="Porins"/>
    <property type="match status" value="1"/>
</dbReference>
<reference evidence="9 10" key="1">
    <citation type="submission" date="2018-06" db="EMBL/GenBank/DDBJ databases">
        <title>Chryseolinea flavus sp. nov., a member of the phylum Bacteroidetes isolated from soil.</title>
        <authorList>
            <person name="Li Y."/>
            <person name="Wang J."/>
        </authorList>
    </citation>
    <scope>NUCLEOTIDE SEQUENCE [LARGE SCALE GENOMIC DNA]</scope>
    <source>
        <strain evidence="9 10">SDU1-6</strain>
    </source>
</reference>
<dbReference type="PANTHER" id="PTHR30069">
    <property type="entry name" value="TONB-DEPENDENT OUTER MEMBRANE RECEPTOR"/>
    <property type="match status" value="1"/>
</dbReference>
<keyword evidence="2" id="KW-0813">Transport</keyword>
<keyword evidence="6" id="KW-0472">Membrane</keyword>
<dbReference type="OrthoDB" id="1075473at2"/>
<proteinExistence type="predicted"/>
<keyword evidence="3" id="KW-1134">Transmembrane beta strand</keyword>
<evidence type="ECO:0000256" key="3">
    <source>
        <dbReference type="ARBA" id="ARBA00022452"/>
    </source>
</evidence>
<dbReference type="Proteomes" id="UP000251889">
    <property type="component" value="Unassembled WGS sequence"/>
</dbReference>
<dbReference type="GO" id="GO:0009279">
    <property type="term" value="C:cell outer membrane"/>
    <property type="evidence" value="ECO:0007669"/>
    <property type="project" value="UniProtKB-SubCell"/>
</dbReference>
<evidence type="ECO:0000313" key="9">
    <source>
        <dbReference type="EMBL" id="RAV98089.1"/>
    </source>
</evidence>
<dbReference type="RefSeq" id="WP_112749772.1">
    <property type="nucleotide sequence ID" value="NZ_QMFY01000022.1"/>
</dbReference>
<keyword evidence="4" id="KW-0812">Transmembrane</keyword>
<dbReference type="AlphaFoldDB" id="A0A364XWJ2"/>
<keyword evidence="9" id="KW-0675">Receptor</keyword>
<dbReference type="InterPro" id="IPR008969">
    <property type="entry name" value="CarboxyPept-like_regulatory"/>
</dbReference>
<name>A0A364XWJ2_9BACT</name>
<evidence type="ECO:0000256" key="5">
    <source>
        <dbReference type="ARBA" id="ARBA00022729"/>
    </source>
</evidence>
<protein>
    <submittedName>
        <fullName evidence="9">TonB-dependent receptor</fullName>
    </submittedName>
</protein>
<comment type="caution">
    <text evidence="9">The sequence shown here is derived from an EMBL/GenBank/DDBJ whole genome shotgun (WGS) entry which is preliminary data.</text>
</comment>
<feature type="chain" id="PRO_5016727960" evidence="8">
    <location>
        <begin position="19"/>
        <end position="717"/>
    </location>
</feature>
<accession>A0A364XWJ2</accession>